<proteinExistence type="predicted"/>
<name>A0A139AG69_GONPJ</name>
<evidence type="ECO:0000313" key="2">
    <source>
        <dbReference type="EMBL" id="KXS15787.1"/>
    </source>
</evidence>
<dbReference type="EMBL" id="KQ965759">
    <property type="protein sequence ID" value="KXS15787.1"/>
    <property type="molecule type" value="Genomic_DNA"/>
</dbReference>
<keyword evidence="3" id="KW-1185">Reference proteome</keyword>
<accession>A0A139AG69</accession>
<evidence type="ECO:0000313" key="3">
    <source>
        <dbReference type="Proteomes" id="UP000070544"/>
    </source>
</evidence>
<evidence type="ECO:0008006" key="4">
    <source>
        <dbReference type="Google" id="ProtNLM"/>
    </source>
</evidence>
<feature type="signal peptide" evidence="1">
    <location>
        <begin position="1"/>
        <end position="17"/>
    </location>
</feature>
<feature type="chain" id="PRO_5007296174" description="NAD(P)-binding protein" evidence="1">
    <location>
        <begin position="18"/>
        <end position="132"/>
    </location>
</feature>
<dbReference type="AlphaFoldDB" id="A0A139AG69"/>
<protein>
    <recommendedName>
        <fullName evidence="4">NAD(P)-binding protein</fullName>
    </recommendedName>
</protein>
<dbReference type="SUPFAM" id="SSF51735">
    <property type="entry name" value="NAD(P)-binding Rossmann-fold domains"/>
    <property type="match status" value="1"/>
</dbReference>
<evidence type="ECO:0000256" key="1">
    <source>
        <dbReference type="SAM" id="SignalP"/>
    </source>
</evidence>
<dbReference type="Proteomes" id="UP000070544">
    <property type="component" value="Unassembled WGS sequence"/>
</dbReference>
<dbReference type="InterPro" id="IPR036291">
    <property type="entry name" value="NAD(P)-bd_dom_sf"/>
</dbReference>
<dbReference type="OrthoDB" id="417891at2759"/>
<organism evidence="2 3">
    <name type="scientific">Gonapodya prolifera (strain JEL478)</name>
    <name type="common">Monoblepharis prolifera</name>
    <dbReference type="NCBI Taxonomy" id="1344416"/>
    <lineage>
        <taxon>Eukaryota</taxon>
        <taxon>Fungi</taxon>
        <taxon>Fungi incertae sedis</taxon>
        <taxon>Chytridiomycota</taxon>
        <taxon>Chytridiomycota incertae sedis</taxon>
        <taxon>Monoblepharidomycetes</taxon>
        <taxon>Monoblepharidales</taxon>
        <taxon>Gonapodyaceae</taxon>
        <taxon>Gonapodya</taxon>
    </lineage>
</organism>
<reference evidence="2 3" key="1">
    <citation type="journal article" date="2015" name="Genome Biol. Evol.">
        <title>Phylogenomic analyses indicate that early fungi evolved digesting cell walls of algal ancestors of land plants.</title>
        <authorList>
            <person name="Chang Y."/>
            <person name="Wang S."/>
            <person name="Sekimoto S."/>
            <person name="Aerts A.L."/>
            <person name="Choi C."/>
            <person name="Clum A."/>
            <person name="LaButti K.M."/>
            <person name="Lindquist E.A."/>
            <person name="Yee Ngan C."/>
            <person name="Ohm R.A."/>
            <person name="Salamov A.A."/>
            <person name="Grigoriev I.V."/>
            <person name="Spatafora J.W."/>
            <person name="Berbee M.L."/>
        </authorList>
    </citation>
    <scope>NUCLEOTIDE SEQUENCE [LARGE SCALE GENOMIC DNA]</scope>
    <source>
        <strain evidence="2 3">JEL478</strain>
    </source>
</reference>
<gene>
    <name evidence="2" type="ORF">M427DRAFT_69715</name>
</gene>
<keyword evidence="1" id="KW-0732">Signal</keyword>
<sequence length="132" mass="13731">MRSVLCVGLVLTPASQASSFSDAAEGKAQNFLNAVSPIGRVAQPEECGSVLRESTISRWQDPIDSLQPSLVMTPAAALSSFGNAEDDKAVEFGLQALCPIGRIALPEEMASAIVYLASQGSEMVVDGGMTAQ</sequence>
<dbReference type="Gene3D" id="3.40.50.720">
    <property type="entry name" value="NAD(P)-binding Rossmann-like Domain"/>
    <property type="match status" value="1"/>
</dbReference>